<sequence>MASNPDPDAQRNPPSLGFKAQRTVLRLLCSGEEYRKLHESVIQSLPRSIQDRAYSPATFNNIIKSRDKYTTAALRSSLRLFWITRLGMKLLDFIKSRIIARAGASRYVQGKRSRVIYKIYLIFFSASASSNVPFRNSPAFRLPLSLSLMLLFHRLLHRFFSRLRANLRTDNAQPFRERNPRISKALTSKYAPAIGASLAGFFLALYPQAQLRLTVAIYASTRSLEVLYNALLENGWLSFRPWWFGSWLLMPLSMAQLFHAFVFDREATPSWFGNVILRFTPGYIKRRPSGLPGTVAWPEPFETVDALAKVAELKWPPFTSPILHPSVTDTLPAAVQTISPITSPAHPAIASLSCALLHPKSPSCLTAFIHQVLLSIPPLVRSVAKVYLALSVLKFKSFVTSPVTSINEVSKKILSATAIISSSIGAAWGSICLFNAILPRKLLPTQRFYLSGAISGLPFAVLCGSGYRAHFLYLFRQAVESAWKTGVKRGLWRGYKGGDLWVLVASWALLGVLLERNPANITDQGFRKALTWMRGDGYNDLAERRAKKSRRDSAEQARSS</sequence>
<dbReference type="PANTHER" id="PTHR12459">
    <property type="entry name" value="TRANSMEMBRANE PROTEIN 135-RELATED"/>
    <property type="match status" value="1"/>
</dbReference>
<dbReference type="eggNOG" id="ENOG502RQQG">
    <property type="taxonomic scope" value="Eukaryota"/>
</dbReference>
<dbReference type="OMA" id="ERPWWFG"/>
<evidence type="ECO:0000313" key="2">
    <source>
        <dbReference type="Proteomes" id="UP000008866"/>
    </source>
</evidence>
<gene>
    <name evidence="1" type="ORF">ARB_05799</name>
</gene>
<dbReference type="KEGG" id="abe:ARB_05799"/>
<evidence type="ECO:0000313" key="1">
    <source>
        <dbReference type="EMBL" id="EFE35755.1"/>
    </source>
</evidence>
<protein>
    <recommendedName>
        <fullName evidence="3">Transmembrane protein 135 N-terminal domain-containing protein</fullName>
    </recommendedName>
</protein>
<dbReference type="Proteomes" id="UP000008866">
    <property type="component" value="Unassembled WGS sequence"/>
</dbReference>
<proteinExistence type="predicted"/>
<dbReference type="PANTHER" id="PTHR12459:SF19">
    <property type="entry name" value="TRANSMEMBRANE PROTEIN 135 N-TERMINAL DOMAIN-CONTAINING PROTEIN"/>
    <property type="match status" value="1"/>
</dbReference>
<dbReference type="GeneID" id="9521883"/>
<accession>D4ANJ4</accession>
<reference evidence="2" key="1">
    <citation type="journal article" date="2011" name="Genome Biol.">
        <title>Comparative and functional genomics provide insights into the pathogenicity of dermatophytic fungi.</title>
        <authorList>
            <person name="Burmester A."/>
            <person name="Shelest E."/>
            <person name="Gloeckner G."/>
            <person name="Heddergott C."/>
            <person name="Schindler S."/>
            <person name="Staib P."/>
            <person name="Heidel A."/>
            <person name="Felder M."/>
            <person name="Petzold A."/>
            <person name="Szafranski K."/>
            <person name="Feuermann M."/>
            <person name="Pedruzzi I."/>
            <person name="Priebe S."/>
            <person name="Groth M."/>
            <person name="Winkler R."/>
            <person name="Li W."/>
            <person name="Kniemeyer O."/>
            <person name="Schroeckh V."/>
            <person name="Hertweck C."/>
            <person name="Hube B."/>
            <person name="White T.C."/>
            <person name="Platzer M."/>
            <person name="Guthke R."/>
            <person name="Heitman J."/>
            <person name="Woestemeyer J."/>
            <person name="Zipfel P.F."/>
            <person name="Monod M."/>
            <person name="Brakhage A.A."/>
        </authorList>
    </citation>
    <scope>NUCLEOTIDE SEQUENCE [LARGE SCALE GENOMIC DNA]</scope>
    <source>
        <strain evidence="2">ATCC MYA-4681 / CBS 112371</strain>
    </source>
</reference>
<dbReference type="AlphaFoldDB" id="D4ANJ4"/>
<evidence type="ECO:0008006" key="3">
    <source>
        <dbReference type="Google" id="ProtNLM"/>
    </source>
</evidence>
<dbReference type="HOGENOM" id="CLU_038406_0_0_1"/>
<dbReference type="RefSeq" id="XP_003016400.1">
    <property type="nucleotide sequence ID" value="XM_003016354.1"/>
</dbReference>
<organism evidence="1 2">
    <name type="scientific">Arthroderma benhamiae (strain ATCC MYA-4681 / CBS 112371)</name>
    <name type="common">Trichophyton mentagrophytes</name>
    <dbReference type="NCBI Taxonomy" id="663331"/>
    <lineage>
        <taxon>Eukaryota</taxon>
        <taxon>Fungi</taxon>
        <taxon>Dikarya</taxon>
        <taxon>Ascomycota</taxon>
        <taxon>Pezizomycotina</taxon>
        <taxon>Eurotiomycetes</taxon>
        <taxon>Eurotiomycetidae</taxon>
        <taxon>Onygenales</taxon>
        <taxon>Arthrodermataceae</taxon>
        <taxon>Trichophyton</taxon>
    </lineage>
</organism>
<name>D4ANJ4_ARTBC</name>
<comment type="caution">
    <text evidence="1">The sequence shown here is derived from an EMBL/GenBank/DDBJ whole genome shotgun (WGS) entry which is preliminary data.</text>
</comment>
<dbReference type="InterPro" id="IPR026749">
    <property type="entry name" value="Tmem135"/>
</dbReference>
<dbReference type="EMBL" id="ABSU01000003">
    <property type="protein sequence ID" value="EFE35755.1"/>
    <property type="molecule type" value="Genomic_DNA"/>
</dbReference>
<keyword evidence="2" id="KW-1185">Reference proteome</keyword>